<reference evidence="5" key="1">
    <citation type="submission" date="2023-06" db="EMBL/GenBank/DDBJ databases">
        <title>Cytophagales bacterium Strain LB-30, isolated from soil.</title>
        <authorList>
            <person name="Liu B."/>
        </authorList>
    </citation>
    <scope>NUCLEOTIDE SEQUENCE</scope>
    <source>
        <strain evidence="5">LB-30</strain>
    </source>
</reference>
<accession>A0ABT8F879</accession>
<organism evidence="5 6">
    <name type="scientific">Shiella aurantiaca</name>
    <dbReference type="NCBI Taxonomy" id="3058365"/>
    <lineage>
        <taxon>Bacteria</taxon>
        <taxon>Pseudomonadati</taxon>
        <taxon>Bacteroidota</taxon>
        <taxon>Cytophagia</taxon>
        <taxon>Cytophagales</taxon>
        <taxon>Shiellaceae</taxon>
        <taxon>Shiella</taxon>
    </lineage>
</organism>
<keyword evidence="3" id="KW-0804">Transcription</keyword>
<feature type="domain" description="HTH asnC-type" evidence="4">
    <location>
        <begin position="2"/>
        <end position="63"/>
    </location>
</feature>
<comment type="caution">
    <text evidence="5">The sequence shown here is derived from an EMBL/GenBank/DDBJ whole genome shotgun (WGS) entry which is preliminary data.</text>
</comment>
<dbReference type="PROSITE" id="PS50956">
    <property type="entry name" value="HTH_ASNC_2"/>
    <property type="match status" value="1"/>
</dbReference>
<gene>
    <name evidence="5" type="ORF">QWY31_13340</name>
</gene>
<evidence type="ECO:0000256" key="2">
    <source>
        <dbReference type="ARBA" id="ARBA00023125"/>
    </source>
</evidence>
<keyword evidence="1" id="KW-0805">Transcription regulation</keyword>
<dbReference type="PRINTS" id="PR00033">
    <property type="entry name" value="HTHASNC"/>
</dbReference>
<dbReference type="CDD" id="cd00090">
    <property type="entry name" value="HTH_ARSR"/>
    <property type="match status" value="1"/>
</dbReference>
<protein>
    <submittedName>
        <fullName evidence="5">Lrp/AsnC family transcriptional regulator</fullName>
    </submittedName>
</protein>
<evidence type="ECO:0000259" key="4">
    <source>
        <dbReference type="PROSITE" id="PS50956"/>
    </source>
</evidence>
<evidence type="ECO:0000256" key="3">
    <source>
        <dbReference type="ARBA" id="ARBA00023163"/>
    </source>
</evidence>
<evidence type="ECO:0000256" key="1">
    <source>
        <dbReference type="ARBA" id="ARBA00023015"/>
    </source>
</evidence>
<dbReference type="SUPFAM" id="SSF54909">
    <property type="entry name" value="Dimeric alpha+beta barrel"/>
    <property type="match status" value="1"/>
</dbReference>
<dbReference type="PANTHER" id="PTHR30154:SF34">
    <property type="entry name" value="TRANSCRIPTIONAL REGULATOR AZLB"/>
    <property type="match status" value="1"/>
</dbReference>
<proteinExistence type="predicted"/>
<dbReference type="InterPro" id="IPR036390">
    <property type="entry name" value="WH_DNA-bd_sf"/>
</dbReference>
<dbReference type="InterPro" id="IPR019888">
    <property type="entry name" value="Tscrpt_reg_AsnC-like"/>
</dbReference>
<dbReference type="Gene3D" id="1.10.10.10">
    <property type="entry name" value="Winged helix-like DNA-binding domain superfamily/Winged helix DNA-binding domain"/>
    <property type="match status" value="1"/>
</dbReference>
<dbReference type="Pfam" id="PF01037">
    <property type="entry name" value="AsnC_trans_reg"/>
    <property type="match status" value="1"/>
</dbReference>
<dbReference type="InterPro" id="IPR011008">
    <property type="entry name" value="Dimeric_a/b-barrel"/>
</dbReference>
<dbReference type="Proteomes" id="UP001168552">
    <property type="component" value="Unassembled WGS sequence"/>
</dbReference>
<keyword evidence="6" id="KW-1185">Reference proteome</keyword>
<dbReference type="Gene3D" id="3.30.70.920">
    <property type="match status" value="1"/>
</dbReference>
<sequence length="151" mass="17477">MIDETDRKILRLLQENARMTNKELAAKLDLSITPVYERVKKLERKGYIKGYSARLDHEKIGKGMMVFMHLKLQVHTHENIRHVIEEVDHLEEVMECYHVTGETDYLLKVMVKDMPAYETFVVEKLTKIKGIANINSSIVMSTVKSTTSLDV</sequence>
<dbReference type="InterPro" id="IPR011991">
    <property type="entry name" value="ArsR-like_HTH"/>
</dbReference>
<dbReference type="InterPro" id="IPR019887">
    <property type="entry name" value="Tscrpt_reg_AsnC/Lrp_C"/>
</dbReference>
<dbReference type="SMART" id="SM00344">
    <property type="entry name" value="HTH_ASNC"/>
    <property type="match status" value="1"/>
</dbReference>
<dbReference type="Pfam" id="PF13412">
    <property type="entry name" value="HTH_24"/>
    <property type="match status" value="1"/>
</dbReference>
<dbReference type="SUPFAM" id="SSF46785">
    <property type="entry name" value="Winged helix' DNA-binding domain"/>
    <property type="match status" value="1"/>
</dbReference>
<dbReference type="EMBL" id="JAUHJS010000007">
    <property type="protein sequence ID" value="MDN4166488.1"/>
    <property type="molecule type" value="Genomic_DNA"/>
</dbReference>
<name>A0ABT8F879_9BACT</name>
<dbReference type="RefSeq" id="WP_320005025.1">
    <property type="nucleotide sequence ID" value="NZ_JAUHJS010000007.1"/>
</dbReference>
<dbReference type="InterPro" id="IPR036388">
    <property type="entry name" value="WH-like_DNA-bd_sf"/>
</dbReference>
<dbReference type="InterPro" id="IPR000485">
    <property type="entry name" value="AsnC-type_HTH_dom"/>
</dbReference>
<evidence type="ECO:0000313" key="5">
    <source>
        <dbReference type="EMBL" id="MDN4166488.1"/>
    </source>
</evidence>
<evidence type="ECO:0000313" key="6">
    <source>
        <dbReference type="Proteomes" id="UP001168552"/>
    </source>
</evidence>
<dbReference type="PANTHER" id="PTHR30154">
    <property type="entry name" value="LEUCINE-RESPONSIVE REGULATORY PROTEIN"/>
    <property type="match status" value="1"/>
</dbReference>
<keyword evidence="2" id="KW-0238">DNA-binding</keyword>